<reference evidence="3" key="1">
    <citation type="journal article" date="2019" name="Int. J. Syst. Evol. Microbiol.">
        <title>The Global Catalogue of Microorganisms (GCM) 10K type strain sequencing project: providing services to taxonomists for standard genome sequencing and annotation.</title>
        <authorList>
            <consortium name="The Broad Institute Genomics Platform"/>
            <consortium name="The Broad Institute Genome Sequencing Center for Infectious Disease"/>
            <person name="Wu L."/>
            <person name="Ma J."/>
        </authorList>
    </citation>
    <scope>NUCLEOTIDE SEQUENCE [LARGE SCALE GENOMIC DNA]</scope>
    <source>
        <strain evidence="3">JCM 18302</strain>
    </source>
</reference>
<gene>
    <name evidence="2" type="ORF">GCM10023320_07390</name>
</gene>
<evidence type="ECO:0000256" key="1">
    <source>
        <dbReference type="SAM" id="MobiDB-lite"/>
    </source>
</evidence>
<feature type="region of interest" description="Disordered" evidence="1">
    <location>
        <begin position="39"/>
        <end position="65"/>
    </location>
</feature>
<accession>A0ABP9N9P8</accession>
<sequence>MLSNSVRYVITSTGERIGYDTCFAPQCLRPLSQCTCPGGPTPPHLGASAGELTPEPEPSAAPLAA</sequence>
<dbReference type="EMBL" id="BAABJO010000002">
    <property type="protein sequence ID" value="GAA5112728.1"/>
    <property type="molecule type" value="Genomic_DNA"/>
</dbReference>
<protein>
    <submittedName>
        <fullName evidence="2">Uncharacterized protein</fullName>
    </submittedName>
</protein>
<organism evidence="2 3">
    <name type="scientific">Pseudonocardia adelaidensis</name>
    <dbReference type="NCBI Taxonomy" id="648754"/>
    <lineage>
        <taxon>Bacteria</taxon>
        <taxon>Bacillati</taxon>
        <taxon>Actinomycetota</taxon>
        <taxon>Actinomycetes</taxon>
        <taxon>Pseudonocardiales</taxon>
        <taxon>Pseudonocardiaceae</taxon>
        <taxon>Pseudonocardia</taxon>
    </lineage>
</organism>
<evidence type="ECO:0000313" key="3">
    <source>
        <dbReference type="Proteomes" id="UP001500804"/>
    </source>
</evidence>
<evidence type="ECO:0000313" key="2">
    <source>
        <dbReference type="EMBL" id="GAA5112728.1"/>
    </source>
</evidence>
<name>A0ABP9N9P8_9PSEU</name>
<proteinExistence type="predicted"/>
<dbReference type="Proteomes" id="UP001500804">
    <property type="component" value="Unassembled WGS sequence"/>
</dbReference>
<keyword evidence="3" id="KW-1185">Reference proteome</keyword>
<comment type="caution">
    <text evidence="2">The sequence shown here is derived from an EMBL/GenBank/DDBJ whole genome shotgun (WGS) entry which is preliminary data.</text>
</comment>